<keyword evidence="3" id="KW-1185">Reference proteome</keyword>
<evidence type="ECO:0000313" key="3">
    <source>
        <dbReference type="Proteomes" id="UP000027222"/>
    </source>
</evidence>
<dbReference type="HOGENOM" id="CLU_003921_3_1_1"/>
<proteinExistence type="predicted"/>
<dbReference type="EMBL" id="KL142376">
    <property type="protein sequence ID" value="KDR77711.1"/>
    <property type="molecule type" value="Genomic_DNA"/>
</dbReference>
<sequence>MPSPHHPSAPKFNGQAESLTRFLREVLLLGTARSLTDKQIIEWTLMYIDPNDAELWENQTEASGHDWDAFKKSIIKLYPGADGDRKYSINDLQILVKANAHIPGISPDQFGKFYRDFLRISTFLKNKSRLSDFEAASMFMDGLHINFRQQVCIRLRLKHPDHYPDDPWSFTDIADAAIFIVSPSSANDPTPSTAIETPNTVPSSSV</sequence>
<name>A0A067T3J1_GALM3</name>
<dbReference type="STRING" id="685588.A0A067T3J1"/>
<feature type="region of interest" description="Disordered" evidence="1">
    <location>
        <begin position="186"/>
        <end position="206"/>
    </location>
</feature>
<evidence type="ECO:0008006" key="4">
    <source>
        <dbReference type="Google" id="ProtNLM"/>
    </source>
</evidence>
<feature type="non-terminal residue" evidence="2">
    <location>
        <position position="206"/>
    </location>
</feature>
<reference evidence="3" key="1">
    <citation type="journal article" date="2014" name="Proc. Natl. Acad. Sci. U.S.A.">
        <title>Extensive sampling of basidiomycete genomes demonstrates inadequacy of the white-rot/brown-rot paradigm for wood decay fungi.</title>
        <authorList>
            <person name="Riley R."/>
            <person name="Salamov A.A."/>
            <person name="Brown D.W."/>
            <person name="Nagy L.G."/>
            <person name="Floudas D."/>
            <person name="Held B.W."/>
            <person name="Levasseur A."/>
            <person name="Lombard V."/>
            <person name="Morin E."/>
            <person name="Otillar R."/>
            <person name="Lindquist E.A."/>
            <person name="Sun H."/>
            <person name="LaButti K.M."/>
            <person name="Schmutz J."/>
            <person name="Jabbour D."/>
            <person name="Luo H."/>
            <person name="Baker S.E."/>
            <person name="Pisabarro A.G."/>
            <person name="Walton J.D."/>
            <person name="Blanchette R.A."/>
            <person name="Henrissat B."/>
            <person name="Martin F."/>
            <person name="Cullen D."/>
            <person name="Hibbett D.S."/>
            <person name="Grigoriev I.V."/>
        </authorList>
    </citation>
    <scope>NUCLEOTIDE SEQUENCE [LARGE SCALE GENOMIC DNA]</scope>
    <source>
        <strain evidence="3">CBS 339.88</strain>
    </source>
</reference>
<dbReference type="Proteomes" id="UP000027222">
    <property type="component" value="Unassembled WGS sequence"/>
</dbReference>
<protein>
    <recommendedName>
        <fullName evidence="4">Integrase catalytic domain-containing protein</fullName>
    </recommendedName>
</protein>
<dbReference type="AlphaFoldDB" id="A0A067T3J1"/>
<organism evidence="2 3">
    <name type="scientific">Galerina marginata (strain CBS 339.88)</name>
    <dbReference type="NCBI Taxonomy" id="685588"/>
    <lineage>
        <taxon>Eukaryota</taxon>
        <taxon>Fungi</taxon>
        <taxon>Dikarya</taxon>
        <taxon>Basidiomycota</taxon>
        <taxon>Agaricomycotina</taxon>
        <taxon>Agaricomycetes</taxon>
        <taxon>Agaricomycetidae</taxon>
        <taxon>Agaricales</taxon>
        <taxon>Agaricineae</taxon>
        <taxon>Strophariaceae</taxon>
        <taxon>Galerina</taxon>
    </lineage>
</organism>
<gene>
    <name evidence="2" type="ORF">GALMADRAFT_34942</name>
</gene>
<evidence type="ECO:0000313" key="2">
    <source>
        <dbReference type="EMBL" id="KDR77711.1"/>
    </source>
</evidence>
<evidence type="ECO:0000256" key="1">
    <source>
        <dbReference type="SAM" id="MobiDB-lite"/>
    </source>
</evidence>
<dbReference type="OrthoDB" id="3260546at2759"/>
<accession>A0A067T3J1</accession>